<accession>A0ABT2TSB7</accession>
<evidence type="ECO:0000256" key="1">
    <source>
        <dbReference type="SAM" id="Phobius"/>
    </source>
</evidence>
<dbReference type="RefSeq" id="WP_158421199.1">
    <property type="nucleotide sequence ID" value="NZ_JAOQJL010000010.1"/>
</dbReference>
<gene>
    <name evidence="3" type="ORF">OCV61_06835</name>
</gene>
<dbReference type="PANTHER" id="PTHR42736">
    <property type="entry name" value="PROTEIN-GLUTAMINE GAMMA-GLUTAMYLTRANSFERASE"/>
    <property type="match status" value="1"/>
</dbReference>
<proteinExistence type="predicted"/>
<feature type="transmembrane region" description="Helical" evidence="1">
    <location>
        <begin position="213"/>
        <end position="232"/>
    </location>
</feature>
<dbReference type="Pfam" id="PF01841">
    <property type="entry name" value="Transglut_core"/>
    <property type="match status" value="1"/>
</dbReference>
<dbReference type="InterPro" id="IPR038765">
    <property type="entry name" value="Papain-like_cys_pep_sf"/>
</dbReference>
<feature type="domain" description="Transglutaminase-like" evidence="2">
    <location>
        <begin position="515"/>
        <end position="590"/>
    </location>
</feature>
<name>A0ABT2TSB7_9FIRM</name>
<keyword evidence="1" id="KW-0812">Transmembrane</keyword>
<dbReference type="InterPro" id="IPR002931">
    <property type="entry name" value="Transglutaminase-like"/>
</dbReference>
<organism evidence="3 4">
    <name type="scientific">Blautia ammoniilytica</name>
    <dbReference type="NCBI Taxonomy" id="2981782"/>
    <lineage>
        <taxon>Bacteria</taxon>
        <taxon>Bacillati</taxon>
        <taxon>Bacillota</taxon>
        <taxon>Clostridia</taxon>
        <taxon>Lachnospirales</taxon>
        <taxon>Lachnospiraceae</taxon>
        <taxon>Blautia</taxon>
    </lineage>
</organism>
<evidence type="ECO:0000259" key="2">
    <source>
        <dbReference type="SMART" id="SM00460"/>
    </source>
</evidence>
<protein>
    <submittedName>
        <fullName evidence="3">Transglutaminase-like domain-containing protein</fullName>
    </submittedName>
</protein>
<dbReference type="InterPro" id="IPR052901">
    <property type="entry name" value="Bact_TGase-like"/>
</dbReference>
<dbReference type="SMART" id="SM00460">
    <property type="entry name" value="TGc"/>
    <property type="match status" value="1"/>
</dbReference>
<keyword evidence="1" id="KW-1133">Transmembrane helix</keyword>
<dbReference type="PANTHER" id="PTHR42736:SF1">
    <property type="entry name" value="PROTEIN-GLUTAMINE GAMMA-GLUTAMYLTRANSFERASE"/>
    <property type="match status" value="1"/>
</dbReference>
<sequence>MFFSVDKKTDHKKNISAFLTEGTAAWFLAAGILLTLEQWVDTGCPAVFYWMGTGIAILILQLLSLKKWALQGTFLFAGVILAAVLAGVTPLVNGLTVLYNTLVQTVGESTGIVLPKFVLIRETTVGRDMEASCFVLAFAVGMIFFWIIRSRWFWLAIVVALPAFLTAGQAGNVKVYAGPLLTGLGVTGALALSVYGTGKKAVKNHTSRLVPELYLYLSVFMLAGVLLASTVFPSGSRTVTGISKALQDNGSNLLNHIRYEKKKINSLPKGRVDQAGSWSATEDTALTVTADQLESCYLRGFVGSSFDGSKWKHLKTEDYYNNNGLFYWLHQAGLYGNAQLDLARSLVEDKSIPHQDQVMKITNENADSEYIYTPYEVKAGSWSDASVWENSDETLRSFRLYGSRSYEYHVNTGLTSYFPELAAETFLSIQDKKNTEYEQAESYYNAFVYEHYTGLTKSQTELLSRELGEAGDQTKGHIDYYSAITKIRECLQNNFIYDKACKKMPEGRSFLNYFLTESRTGYDVHFATVAALMFRYYGIPARYTEGYVITEDDLSGKEPAKTLDIPASNGHAWPEIYVDGIGWVPIEVSPDYLKRMKQPDLTKGLQAGTRSAQQAAETLETNTPEEETSLPELLRKTMFDLVRLILILLLVFDIILILFMIVVVLRRSWACCRRKKGCNQEDNRKAVLYMMKYAMSLLLYGQSQLYGSKKKDIRSYLEKEFSGELVKLYDTAVTVGEKAAFSKHEITWQEKASVQDYMKKLKEEKLKKNRWFDRFMMRYIERLC</sequence>
<evidence type="ECO:0000313" key="3">
    <source>
        <dbReference type="EMBL" id="MCU6765130.1"/>
    </source>
</evidence>
<comment type="caution">
    <text evidence="3">The sequence shown here is derived from an EMBL/GenBank/DDBJ whole genome shotgun (WGS) entry which is preliminary data.</text>
</comment>
<dbReference type="Proteomes" id="UP001652409">
    <property type="component" value="Unassembled WGS sequence"/>
</dbReference>
<dbReference type="Gene3D" id="3.10.620.30">
    <property type="match status" value="1"/>
</dbReference>
<feature type="transmembrane region" description="Helical" evidence="1">
    <location>
        <begin position="72"/>
        <end position="92"/>
    </location>
</feature>
<feature type="transmembrane region" description="Helical" evidence="1">
    <location>
        <begin position="47"/>
        <end position="65"/>
    </location>
</feature>
<reference evidence="3 4" key="1">
    <citation type="journal article" date="2021" name="ISME Commun">
        <title>Automated analysis of genomic sequences facilitates high-throughput and comprehensive description of bacteria.</title>
        <authorList>
            <person name="Hitch T.C.A."/>
        </authorList>
    </citation>
    <scope>NUCLEOTIDE SEQUENCE [LARGE SCALE GENOMIC DNA]</scope>
    <source>
        <strain evidence="3 4">Sanger_23</strain>
    </source>
</reference>
<feature type="transmembrane region" description="Helical" evidence="1">
    <location>
        <begin position="129"/>
        <end position="147"/>
    </location>
</feature>
<feature type="transmembrane region" description="Helical" evidence="1">
    <location>
        <begin position="176"/>
        <end position="197"/>
    </location>
</feature>
<dbReference type="EMBL" id="JAOQJL010000010">
    <property type="protein sequence ID" value="MCU6765130.1"/>
    <property type="molecule type" value="Genomic_DNA"/>
</dbReference>
<evidence type="ECO:0000313" key="4">
    <source>
        <dbReference type="Proteomes" id="UP001652409"/>
    </source>
</evidence>
<keyword evidence="1" id="KW-0472">Membrane</keyword>
<feature type="transmembrane region" description="Helical" evidence="1">
    <location>
        <begin position="15"/>
        <end position="35"/>
    </location>
</feature>
<feature type="transmembrane region" description="Helical" evidence="1">
    <location>
        <begin position="641"/>
        <end position="665"/>
    </location>
</feature>
<keyword evidence="4" id="KW-1185">Reference proteome</keyword>
<dbReference type="SUPFAM" id="SSF54001">
    <property type="entry name" value="Cysteine proteinases"/>
    <property type="match status" value="1"/>
</dbReference>